<dbReference type="EMBL" id="MING01000019">
    <property type="protein sequence ID" value="POG12975.1"/>
    <property type="molecule type" value="Genomic_DNA"/>
</dbReference>
<reference evidence="1 2" key="2">
    <citation type="submission" date="2018-03" db="EMBL/GenBank/DDBJ databases">
        <title>Draft genome of Pseudomonas putida strain KH-18-2.</title>
        <authorList>
            <person name="Yoshizawa S."/>
            <person name="Khan N.H."/>
            <person name="Nishimura M."/>
            <person name="Chiura H.X."/>
            <person name="Ogura Y."/>
            <person name="Hayashi T."/>
            <person name="Kogure K."/>
        </authorList>
    </citation>
    <scope>NUCLEOTIDE SEQUENCE [LARGE SCALE GENOMIC DNA]</scope>
    <source>
        <strain evidence="1 2">KH-18-2</strain>
    </source>
</reference>
<dbReference type="RefSeq" id="WP_021785043.1">
    <property type="nucleotide sequence ID" value="NZ_CP047152.1"/>
</dbReference>
<sequence>MINRNGDPVRSFSNAEGLMATHNALDLGWHYRWETQGGNAERPELHTLCERGTCRMGARSISRTMAAVTCTS</sequence>
<evidence type="ECO:0000313" key="2">
    <source>
        <dbReference type="Proteomes" id="UP000237378"/>
    </source>
</evidence>
<evidence type="ECO:0000313" key="1">
    <source>
        <dbReference type="EMBL" id="POG12975.1"/>
    </source>
</evidence>
<organism evidence="1 2">
    <name type="scientific">Pseudomonas putida</name>
    <name type="common">Arthrobacter siderocapsulatus</name>
    <dbReference type="NCBI Taxonomy" id="303"/>
    <lineage>
        <taxon>Bacteria</taxon>
        <taxon>Pseudomonadati</taxon>
        <taxon>Pseudomonadota</taxon>
        <taxon>Gammaproteobacteria</taxon>
        <taxon>Pseudomonadales</taxon>
        <taxon>Pseudomonadaceae</taxon>
        <taxon>Pseudomonas</taxon>
    </lineage>
</organism>
<protein>
    <submittedName>
        <fullName evidence="1">Uncharacterized protein</fullName>
    </submittedName>
</protein>
<accession>A0A1X1A1T7</accession>
<gene>
    <name evidence="1" type="ORF">BGP82_00480</name>
</gene>
<name>A0A1X1A1T7_PSEPU</name>
<reference evidence="1 2" key="1">
    <citation type="submission" date="2016-08" db="EMBL/GenBank/DDBJ databases">
        <authorList>
            <person name="Seilhamer J.J."/>
        </authorList>
    </citation>
    <scope>NUCLEOTIDE SEQUENCE [LARGE SCALE GENOMIC DNA]</scope>
    <source>
        <strain evidence="1 2">KH-18-2</strain>
    </source>
</reference>
<proteinExistence type="predicted"/>
<comment type="caution">
    <text evidence="1">The sequence shown here is derived from an EMBL/GenBank/DDBJ whole genome shotgun (WGS) entry which is preliminary data.</text>
</comment>
<dbReference type="AlphaFoldDB" id="A0A1X1A1T7"/>
<dbReference type="Proteomes" id="UP000237378">
    <property type="component" value="Unassembled WGS sequence"/>
</dbReference>